<sequence>MNIAQHLKGNVEEKLEIEEERCLPEIEDTTMDDVLKMMKYPASLPAKPFSISNENLLSVMPKPRLNIWTEKGGIVLQWDMHPNIPPELSSFEIFGYEEKKNLTINSALEENWLCGGYEDANGIIESKVSVALPW</sequence>
<keyword evidence="2" id="KW-1185">Reference proteome</keyword>
<organism evidence="1 2">
    <name type="scientific">Nephila pilipes</name>
    <name type="common">Giant wood spider</name>
    <name type="synonym">Nephila maculata</name>
    <dbReference type="NCBI Taxonomy" id="299642"/>
    <lineage>
        <taxon>Eukaryota</taxon>
        <taxon>Metazoa</taxon>
        <taxon>Ecdysozoa</taxon>
        <taxon>Arthropoda</taxon>
        <taxon>Chelicerata</taxon>
        <taxon>Arachnida</taxon>
        <taxon>Araneae</taxon>
        <taxon>Araneomorphae</taxon>
        <taxon>Entelegynae</taxon>
        <taxon>Araneoidea</taxon>
        <taxon>Nephilidae</taxon>
        <taxon>Nephila</taxon>
    </lineage>
</organism>
<comment type="caution">
    <text evidence="1">The sequence shown here is derived from an EMBL/GenBank/DDBJ whole genome shotgun (WGS) entry which is preliminary data.</text>
</comment>
<gene>
    <name evidence="1" type="ORF">NPIL_74631</name>
</gene>
<name>A0A8X6NNJ2_NEPPI</name>
<dbReference type="Proteomes" id="UP000887013">
    <property type="component" value="Unassembled WGS sequence"/>
</dbReference>
<protein>
    <submittedName>
        <fullName evidence="1">Uncharacterized protein</fullName>
    </submittedName>
</protein>
<evidence type="ECO:0000313" key="2">
    <source>
        <dbReference type="Proteomes" id="UP000887013"/>
    </source>
</evidence>
<dbReference type="EMBL" id="BMAW01059840">
    <property type="protein sequence ID" value="GFT23120.1"/>
    <property type="molecule type" value="Genomic_DNA"/>
</dbReference>
<reference evidence="1" key="1">
    <citation type="submission" date="2020-08" db="EMBL/GenBank/DDBJ databases">
        <title>Multicomponent nature underlies the extraordinary mechanical properties of spider dragline silk.</title>
        <authorList>
            <person name="Kono N."/>
            <person name="Nakamura H."/>
            <person name="Mori M."/>
            <person name="Yoshida Y."/>
            <person name="Ohtoshi R."/>
            <person name="Malay A.D."/>
            <person name="Moran D.A.P."/>
            <person name="Tomita M."/>
            <person name="Numata K."/>
            <person name="Arakawa K."/>
        </authorList>
    </citation>
    <scope>NUCLEOTIDE SEQUENCE</scope>
</reference>
<evidence type="ECO:0000313" key="1">
    <source>
        <dbReference type="EMBL" id="GFT23120.1"/>
    </source>
</evidence>
<proteinExistence type="predicted"/>
<accession>A0A8X6NNJ2</accession>
<dbReference type="AlphaFoldDB" id="A0A8X6NNJ2"/>